<comment type="catalytic activity">
    <reaction evidence="8">
        <text>L-threonylcarbamoyladenylate + adenosine(37) in tRNA = N(6)-L-threonylcarbamoyladenosine(37) in tRNA + AMP + H(+)</text>
        <dbReference type="Rhea" id="RHEA:37059"/>
        <dbReference type="Rhea" id="RHEA-COMP:10162"/>
        <dbReference type="Rhea" id="RHEA-COMP:10163"/>
        <dbReference type="ChEBI" id="CHEBI:15378"/>
        <dbReference type="ChEBI" id="CHEBI:73682"/>
        <dbReference type="ChEBI" id="CHEBI:74411"/>
        <dbReference type="ChEBI" id="CHEBI:74418"/>
        <dbReference type="ChEBI" id="CHEBI:456215"/>
        <dbReference type="EC" id="2.3.1.234"/>
    </reaction>
</comment>
<evidence type="ECO:0000256" key="6">
    <source>
        <dbReference type="ARBA" id="ARBA00023004"/>
    </source>
</evidence>
<keyword evidence="2" id="KW-0963">Cytoplasm</keyword>
<accession>A0A382BQL3</accession>
<evidence type="ECO:0000313" key="10">
    <source>
        <dbReference type="EMBL" id="SVB15909.1"/>
    </source>
</evidence>
<evidence type="ECO:0000256" key="1">
    <source>
        <dbReference type="ARBA" id="ARBA00012156"/>
    </source>
</evidence>
<dbReference type="AlphaFoldDB" id="A0A382BQL3"/>
<evidence type="ECO:0000256" key="5">
    <source>
        <dbReference type="ARBA" id="ARBA00022723"/>
    </source>
</evidence>
<dbReference type="Pfam" id="PF00814">
    <property type="entry name" value="TsaD"/>
    <property type="match status" value="1"/>
</dbReference>
<keyword evidence="7" id="KW-0012">Acyltransferase</keyword>
<feature type="non-terminal residue" evidence="10">
    <location>
        <position position="233"/>
    </location>
</feature>
<dbReference type="EC" id="2.3.1.234" evidence="1"/>
<dbReference type="InterPro" id="IPR043129">
    <property type="entry name" value="ATPase_NBD"/>
</dbReference>
<dbReference type="PRINTS" id="PR00789">
    <property type="entry name" value="OSIALOPTASE"/>
</dbReference>
<reference evidence="10" key="1">
    <citation type="submission" date="2018-05" db="EMBL/GenBank/DDBJ databases">
        <authorList>
            <person name="Lanie J.A."/>
            <person name="Ng W.-L."/>
            <person name="Kazmierczak K.M."/>
            <person name="Andrzejewski T.M."/>
            <person name="Davidsen T.M."/>
            <person name="Wayne K.J."/>
            <person name="Tettelin H."/>
            <person name="Glass J.I."/>
            <person name="Rusch D."/>
            <person name="Podicherti R."/>
            <person name="Tsui H.-C.T."/>
            <person name="Winkler M.E."/>
        </authorList>
    </citation>
    <scope>NUCLEOTIDE SEQUENCE</scope>
</reference>
<dbReference type="GO" id="GO:0061711">
    <property type="term" value="F:tRNA N(6)-L-threonylcarbamoyladenine synthase activity"/>
    <property type="evidence" value="ECO:0007669"/>
    <property type="project" value="UniProtKB-EC"/>
</dbReference>
<dbReference type="GO" id="GO:0006400">
    <property type="term" value="P:tRNA modification"/>
    <property type="evidence" value="ECO:0007669"/>
    <property type="project" value="UniProtKB-ARBA"/>
</dbReference>
<dbReference type="GO" id="GO:0046872">
    <property type="term" value="F:metal ion binding"/>
    <property type="evidence" value="ECO:0007669"/>
    <property type="project" value="UniProtKB-KW"/>
</dbReference>
<evidence type="ECO:0000256" key="4">
    <source>
        <dbReference type="ARBA" id="ARBA00022694"/>
    </source>
</evidence>
<keyword evidence="3" id="KW-0808">Transferase</keyword>
<sequence>MKCLGIESTAHTFSCAVIDKRGKRGKILSDVRKIYGPPDGEGIHPREASRHHVENSSTVLVQALREAKTSVADLDIISYAAGPGLGPCLRVGAVVSRALSSYYKIPIYPVNHAVGHIELGKMLTGAKNPLVLLVSGGHTMLLAFSGKKWRVFGETLDITLGQLLDQFGRSIGFASPCGKKIEKLAEKNRNYVSLPYSVKGNDVSFSGLLSATKAILNKGTESACYSLQETAFA</sequence>
<dbReference type="PROSITE" id="PS01016">
    <property type="entry name" value="GLYCOPROTEASE"/>
    <property type="match status" value="1"/>
</dbReference>
<dbReference type="GO" id="GO:0000408">
    <property type="term" value="C:EKC/KEOPS complex"/>
    <property type="evidence" value="ECO:0007669"/>
    <property type="project" value="TreeGrafter"/>
</dbReference>
<evidence type="ECO:0000256" key="2">
    <source>
        <dbReference type="ARBA" id="ARBA00022490"/>
    </source>
</evidence>
<evidence type="ECO:0000256" key="7">
    <source>
        <dbReference type="ARBA" id="ARBA00023315"/>
    </source>
</evidence>
<dbReference type="PANTHER" id="PTHR11735">
    <property type="entry name" value="TRNA N6-ADENOSINE THREONYLCARBAMOYLTRANSFERASE"/>
    <property type="match status" value="1"/>
</dbReference>
<evidence type="ECO:0000256" key="3">
    <source>
        <dbReference type="ARBA" id="ARBA00022679"/>
    </source>
</evidence>
<dbReference type="PANTHER" id="PTHR11735:SF14">
    <property type="entry name" value="TRNA N6-ADENOSINE THREONYLCARBAMOYLTRANSFERASE"/>
    <property type="match status" value="1"/>
</dbReference>
<dbReference type="EMBL" id="UINC01030851">
    <property type="protein sequence ID" value="SVB15909.1"/>
    <property type="molecule type" value="Genomic_DNA"/>
</dbReference>
<dbReference type="InterPro" id="IPR000905">
    <property type="entry name" value="Gcp-like_dom"/>
</dbReference>
<dbReference type="GO" id="GO:0070525">
    <property type="term" value="P:tRNA threonylcarbamoyladenosine metabolic process"/>
    <property type="evidence" value="ECO:0007669"/>
    <property type="project" value="UniProtKB-ARBA"/>
</dbReference>
<dbReference type="FunFam" id="3.30.420.40:FF:000037">
    <property type="entry name" value="Probable tRNA N6-adenosine threonylcarbamoyltransferase"/>
    <property type="match status" value="1"/>
</dbReference>
<dbReference type="GO" id="GO:0005737">
    <property type="term" value="C:cytoplasm"/>
    <property type="evidence" value="ECO:0007669"/>
    <property type="project" value="TreeGrafter"/>
</dbReference>
<dbReference type="SUPFAM" id="SSF53067">
    <property type="entry name" value="Actin-like ATPase domain"/>
    <property type="match status" value="2"/>
</dbReference>
<feature type="domain" description="Gcp-like" evidence="9">
    <location>
        <begin position="37"/>
        <end position="232"/>
    </location>
</feature>
<keyword evidence="4" id="KW-0819">tRNA processing</keyword>
<gene>
    <name evidence="10" type="ORF">METZ01_LOCUS168763</name>
</gene>
<proteinExistence type="predicted"/>
<dbReference type="InterPro" id="IPR017861">
    <property type="entry name" value="KAE1/TsaD"/>
</dbReference>
<evidence type="ECO:0000256" key="8">
    <source>
        <dbReference type="ARBA" id="ARBA00048117"/>
    </source>
</evidence>
<dbReference type="Gene3D" id="3.30.420.40">
    <property type="match status" value="2"/>
</dbReference>
<evidence type="ECO:0000259" key="9">
    <source>
        <dbReference type="Pfam" id="PF00814"/>
    </source>
</evidence>
<dbReference type="InterPro" id="IPR017860">
    <property type="entry name" value="Peptidase_M22_CS"/>
</dbReference>
<keyword evidence="5" id="KW-0479">Metal-binding</keyword>
<protein>
    <recommendedName>
        <fullName evidence="1">N(6)-L-threonylcarbamoyladenine synthase</fullName>
        <ecNumber evidence="1">2.3.1.234</ecNumber>
    </recommendedName>
</protein>
<name>A0A382BQL3_9ZZZZ</name>
<keyword evidence="6" id="KW-0408">Iron</keyword>
<organism evidence="10">
    <name type="scientific">marine metagenome</name>
    <dbReference type="NCBI Taxonomy" id="408172"/>
    <lineage>
        <taxon>unclassified sequences</taxon>
        <taxon>metagenomes</taxon>
        <taxon>ecological metagenomes</taxon>
    </lineage>
</organism>